<dbReference type="EMBL" id="JPWV03000098">
    <property type="protein sequence ID" value="KAG2525120.1"/>
    <property type="molecule type" value="Genomic_DNA"/>
</dbReference>
<dbReference type="EMBL" id="JPWU03000028">
    <property type="protein sequence ID" value="KAG2530639.1"/>
    <property type="molecule type" value="Genomic_DNA"/>
</dbReference>
<name>A0A3R7J7T1_9STRA</name>
<keyword evidence="5" id="KW-1185">Reference proteome</keyword>
<dbReference type="Proteomes" id="UP000285624">
    <property type="component" value="Unassembled WGS sequence"/>
</dbReference>
<proteinExistence type="predicted"/>
<evidence type="ECO:0000313" key="3">
    <source>
        <dbReference type="EMBL" id="RLN36809.1"/>
    </source>
</evidence>
<dbReference type="Proteomes" id="UP000285883">
    <property type="component" value="Unassembled WGS sequence"/>
</dbReference>
<evidence type="ECO:0008006" key="7">
    <source>
        <dbReference type="Google" id="ProtNLM"/>
    </source>
</evidence>
<gene>
    <name evidence="3" type="ORF">BBI17_002391</name>
    <name evidence="4" type="ORF">BBO99_00002517</name>
    <name evidence="1" type="ORF">JM16_004677</name>
    <name evidence="2" type="ORF">JM18_002053</name>
</gene>
<dbReference type="Proteomes" id="UP000792063">
    <property type="component" value="Unassembled WGS sequence"/>
</dbReference>
<organism evidence="3 6">
    <name type="scientific">Phytophthora kernoviae</name>
    <dbReference type="NCBI Taxonomy" id="325452"/>
    <lineage>
        <taxon>Eukaryota</taxon>
        <taxon>Sar</taxon>
        <taxon>Stramenopiles</taxon>
        <taxon>Oomycota</taxon>
        <taxon>Peronosporomycetes</taxon>
        <taxon>Peronosporales</taxon>
        <taxon>Peronosporaceae</taxon>
        <taxon>Phytophthora</taxon>
    </lineage>
</organism>
<evidence type="ECO:0000313" key="1">
    <source>
        <dbReference type="EMBL" id="KAG2525120.1"/>
    </source>
</evidence>
<dbReference type="EMBL" id="MBDN02000043">
    <property type="protein sequence ID" value="RLN82933.1"/>
    <property type="molecule type" value="Genomic_DNA"/>
</dbReference>
<evidence type="ECO:0000313" key="2">
    <source>
        <dbReference type="EMBL" id="KAG2530639.1"/>
    </source>
</evidence>
<evidence type="ECO:0000313" key="5">
    <source>
        <dbReference type="Proteomes" id="UP000285624"/>
    </source>
</evidence>
<evidence type="ECO:0000313" key="4">
    <source>
        <dbReference type="EMBL" id="RLN82933.1"/>
    </source>
</evidence>
<reference evidence="1" key="1">
    <citation type="journal article" date="2015" name="Genom Data">
        <title>Genome sequences of six Phytophthora species associated with forests in New Zealand.</title>
        <authorList>
            <person name="Studholme D.J."/>
            <person name="McDougal R.L."/>
            <person name="Sambles C."/>
            <person name="Hansen E."/>
            <person name="Hardy G."/>
            <person name="Grant M."/>
            <person name="Ganley R.J."/>
            <person name="Williams N.M."/>
        </authorList>
    </citation>
    <scope>NUCLEOTIDE SEQUENCE</scope>
    <source>
        <strain evidence="1">NZFS 2646</strain>
        <strain evidence="2">NZFS 3630</strain>
    </source>
</reference>
<reference evidence="5 6" key="2">
    <citation type="submission" date="2018-07" db="EMBL/GenBank/DDBJ databases">
        <title>Genome sequencing of oomycete isolates from Chile give support for New Zealand origin for Phytophthora kernoviae and make available the first Nothophytophthora sp. genome.</title>
        <authorList>
            <person name="Studholme D.J."/>
            <person name="Sanfuentes E."/>
            <person name="Panda P."/>
            <person name="Hill R."/>
            <person name="Sambles C."/>
            <person name="Grant M."/>
            <person name="Williams N.M."/>
            <person name="Mcdougal R.L."/>
        </authorList>
    </citation>
    <scope>NUCLEOTIDE SEQUENCE [LARGE SCALE GENOMIC DNA]</scope>
    <source>
        <strain evidence="3">Chile2</strain>
        <strain evidence="4">Chile4</strain>
    </source>
</reference>
<comment type="caution">
    <text evidence="3">The sequence shown here is derived from an EMBL/GenBank/DDBJ whole genome shotgun (WGS) entry which is preliminary data.</text>
</comment>
<dbReference type="Proteomes" id="UP000785171">
    <property type="component" value="Unassembled WGS sequence"/>
</dbReference>
<reference evidence="1" key="3">
    <citation type="submission" date="2020-06" db="EMBL/GenBank/DDBJ databases">
        <authorList>
            <person name="Studholme D.J."/>
        </authorList>
    </citation>
    <scope>NUCLEOTIDE SEQUENCE</scope>
    <source>
        <strain evidence="1">NZFS 2646</strain>
        <strain evidence="2">NZFS 3630</strain>
    </source>
</reference>
<protein>
    <recommendedName>
        <fullName evidence="7">UBA domain-containing protein</fullName>
    </recommendedName>
</protein>
<dbReference type="EMBL" id="MAYM02000704">
    <property type="protein sequence ID" value="RLN36809.1"/>
    <property type="molecule type" value="Genomic_DNA"/>
</dbReference>
<evidence type="ECO:0000313" key="6">
    <source>
        <dbReference type="Proteomes" id="UP000285883"/>
    </source>
</evidence>
<sequence length="222" mass="24684">MGFTKEDAEASVKELGDNDPDACMVWIISKIEERQFNDDINRASIQSEQSKRDEEKRVKKQEKETLTHAKAFVKLFPTSYILSPESSASRLKRTLDSATGHVDAETYLREILAKLLKLEGQAIKWYKVAAKSYMLELATRLETSLGTHDVLTCCARVSAGTASSTSCAFVQTLVQEQKALSKALFEMPSNQGGVPVVFLECDEAMQFSLDDDGFEVVDLADK</sequence>
<accession>A0A3R7J7T1</accession>
<dbReference type="AlphaFoldDB" id="A0A3R7J7T1"/>